<dbReference type="PROSITE" id="PS51007">
    <property type="entry name" value="CYTC"/>
    <property type="match status" value="2"/>
</dbReference>
<feature type="binding site" description="covalent" evidence="8">
    <location>
        <position position="231"/>
    </location>
    <ligand>
        <name>heme c</name>
        <dbReference type="ChEBI" id="CHEBI:61717"/>
        <label>2</label>
    </ligand>
</feature>
<keyword evidence="7 9" id="KW-0408">Iron</keyword>
<feature type="binding site" description="axial binding residue" evidence="9">
    <location>
        <position position="299"/>
    </location>
    <ligand>
        <name>heme c</name>
        <dbReference type="ChEBI" id="CHEBI:61717"/>
        <label>2</label>
    </ligand>
    <ligandPart>
        <name>Fe</name>
        <dbReference type="ChEBI" id="CHEBI:18248"/>
    </ligandPart>
</feature>
<organism evidence="12">
    <name type="scientific">uncultured Sulfurovum sp</name>
    <dbReference type="NCBI Taxonomy" id="269237"/>
    <lineage>
        <taxon>Bacteria</taxon>
        <taxon>Pseudomonadati</taxon>
        <taxon>Campylobacterota</taxon>
        <taxon>Epsilonproteobacteria</taxon>
        <taxon>Campylobacterales</taxon>
        <taxon>Sulfurovaceae</taxon>
        <taxon>Sulfurovum</taxon>
        <taxon>environmental samples</taxon>
    </lineage>
</organism>
<name>A0A6S6SWR3_9BACT</name>
<evidence type="ECO:0000256" key="5">
    <source>
        <dbReference type="ARBA" id="ARBA00022764"/>
    </source>
</evidence>
<keyword evidence="4 10" id="KW-0732">Signal</keyword>
<feature type="chain" id="PRO_5027918522" evidence="10">
    <location>
        <begin position="20"/>
        <end position="348"/>
    </location>
</feature>
<feature type="domain" description="Cytochrome c" evidence="11">
    <location>
        <begin position="63"/>
        <end position="173"/>
    </location>
</feature>
<evidence type="ECO:0000256" key="7">
    <source>
        <dbReference type="ARBA" id="ARBA00023004"/>
    </source>
</evidence>
<keyword evidence="3 9" id="KW-0479">Metal-binding</keyword>
<dbReference type="InterPro" id="IPR026259">
    <property type="entry name" value="MauG/Cytc_peroxidase"/>
</dbReference>
<comment type="cofactor">
    <cofactor evidence="8">
        <name>heme</name>
        <dbReference type="ChEBI" id="CHEBI:30413"/>
    </cofactor>
    <text evidence="8">Binds 2 heme groups.</text>
</comment>
<keyword evidence="5" id="KW-0574">Periplasm</keyword>
<evidence type="ECO:0000259" key="11">
    <source>
        <dbReference type="PROSITE" id="PS51007"/>
    </source>
</evidence>
<keyword evidence="12" id="KW-0575">Peroxidase</keyword>
<gene>
    <name evidence="12" type="ORF">HELGO_WM5430</name>
</gene>
<proteinExistence type="predicted"/>
<dbReference type="InterPro" id="IPR009056">
    <property type="entry name" value="Cyt_c-like_dom"/>
</dbReference>
<dbReference type="InterPro" id="IPR036909">
    <property type="entry name" value="Cyt_c-like_dom_sf"/>
</dbReference>
<dbReference type="Gene3D" id="1.10.760.10">
    <property type="entry name" value="Cytochrome c-like domain"/>
    <property type="match status" value="2"/>
</dbReference>
<reference evidence="12" key="1">
    <citation type="submission" date="2020-01" db="EMBL/GenBank/DDBJ databases">
        <authorList>
            <person name="Meier V. D."/>
            <person name="Meier V D."/>
        </authorList>
    </citation>
    <scope>NUCLEOTIDE SEQUENCE</scope>
    <source>
        <strain evidence="12">HLG_WM_MAG_04</strain>
    </source>
</reference>
<dbReference type="PANTHER" id="PTHR30600">
    <property type="entry name" value="CYTOCHROME C PEROXIDASE-RELATED"/>
    <property type="match status" value="1"/>
</dbReference>
<feature type="binding site" description="covalent" evidence="8">
    <location>
        <position position="88"/>
    </location>
    <ligand>
        <name>heme c</name>
        <dbReference type="ChEBI" id="CHEBI:61717"/>
        <label>1</label>
    </ligand>
</feature>
<evidence type="ECO:0000256" key="1">
    <source>
        <dbReference type="ARBA" id="ARBA00004418"/>
    </source>
</evidence>
<keyword evidence="6 12" id="KW-0560">Oxidoreductase</keyword>
<feature type="binding site" description="axial binding residue" evidence="9">
    <location>
        <position position="105"/>
    </location>
    <ligand>
        <name>heme c</name>
        <dbReference type="ChEBI" id="CHEBI:61717"/>
        <label>1</label>
    </ligand>
    <ligandPart>
        <name>Fe</name>
        <dbReference type="ChEBI" id="CHEBI:18248"/>
    </ligandPart>
</feature>
<dbReference type="InterPro" id="IPR004852">
    <property type="entry name" value="Di-haem_cyt_c_peroxidsae"/>
</dbReference>
<evidence type="ECO:0000313" key="12">
    <source>
        <dbReference type="EMBL" id="CAA6811501.1"/>
    </source>
</evidence>
<dbReference type="EC" id="1.11.1.5" evidence="12"/>
<dbReference type="Pfam" id="PF00034">
    <property type="entry name" value="Cytochrom_C"/>
    <property type="match status" value="1"/>
</dbReference>
<dbReference type="GO" id="GO:0042597">
    <property type="term" value="C:periplasmic space"/>
    <property type="evidence" value="ECO:0007669"/>
    <property type="project" value="UniProtKB-SubCell"/>
</dbReference>
<dbReference type="EMBL" id="CACVAX010000034">
    <property type="protein sequence ID" value="CAA6811501.1"/>
    <property type="molecule type" value="Genomic_DNA"/>
</dbReference>
<comment type="PTM">
    <text evidence="8">Binds 2 heme groups per subunit.</text>
</comment>
<feature type="domain" description="Cytochrome c" evidence="11">
    <location>
        <begin position="217"/>
        <end position="324"/>
    </location>
</feature>
<dbReference type="AlphaFoldDB" id="A0A6S6SWR3"/>
<feature type="binding site" description="covalent" evidence="8">
    <location>
        <position position="85"/>
    </location>
    <ligand>
        <name>heme c</name>
        <dbReference type="ChEBI" id="CHEBI:61717"/>
        <label>1</label>
    </ligand>
</feature>
<evidence type="ECO:0000256" key="2">
    <source>
        <dbReference type="ARBA" id="ARBA00022617"/>
    </source>
</evidence>
<dbReference type="GO" id="GO:0009055">
    <property type="term" value="F:electron transfer activity"/>
    <property type="evidence" value="ECO:0007669"/>
    <property type="project" value="InterPro"/>
</dbReference>
<evidence type="ECO:0000256" key="10">
    <source>
        <dbReference type="SAM" id="SignalP"/>
    </source>
</evidence>
<feature type="signal peptide" evidence="10">
    <location>
        <begin position="1"/>
        <end position="19"/>
    </location>
</feature>
<evidence type="ECO:0000256" key="3">
    <source>
        <dbReference type="ARBA" id="ARBA00022723"/>
    </source>
</evidence>
<accession>A0A6S6SWR3</accession>
<feature type="binding site" description="axial binding residue" evidence="9">
    <location>
        <position position="235"/>
    </location>
    <ligand>
        <name>heme c</name>
        <dbReference type="ChEBI" id="CHEBI:61717"/>
        <label>2</label>
    </ligand>
    <ligandPart>
        <name>Fe</name>
        <dbReference type="ChEBI" id="CHEBI:18248"/>
    </ligandPart>
</feature>
<sequence>MIKTKLIGMSLLLSSVLFASNTTSLNTDEALLTKVKKAGIKSIPKSQTEINKLIDPNGIISEAKVNLGKQLYFEPRLSKSGIISCNTCHNLGLGGADGVAAAVGHKWMANPSHLNSPTVYNAVFYDSQFWDGRSHSLEHQAQGPMQAEPEMASPQELVIKRINSIPEYVDAFKNAYDKNVSIDFETITATIGLFERTLVTPSKFDDYLNGDKNALNKEEKEGLHLFVDKGCATCHNGIALGGKMMPFPIVKPYKFADLGDFKGDKNGMVKVPTLRNITETAPYFHNGAIWSLADSIKEMGSTQLGIEFSEAETKKLISFLKTLKGRKPEITYPQLPESSASTPKPDFN</sequence>
<evidence type="ECO:0000256" key="6">
    <source>
        <dbReference type="ARBA" id="ARBA00023002"/>
    </source>
</evidence>
<evidence type="ECO:0000256" key="8">
    <source>
        <dbReference type="PIRSR" id="PIRSR000294-1"/>
    </source>
</evidence>
<comment type="subcellular location">
    <subcellularLocation>
        <location evidence="1">Periplasm</location>
    </subcellularLocation>
</comment>
<feature type="binding site" description="covalent" evidence="8">
    <location>
        <position position="234"/>
    </location>
    <ligand>
        <name>heme c</name>
        <dbReference type="ChEBI" id="CHEBI:61717"/>
        <label>2</label>
    </ligand>
</feature>
<dbReference type="SUPFAM" id="SSF46626">
    <property type="entry name" value="Cytochrome c"/>
    <property type="match status" value="2"/>
</dbReference>
<dbReference type="GO" id="GO:0004130">
    <property type="term" value="F:cytochrome-c peroxidase activity"/>
    <property type="evidence" value="ECO:0007669"/>
    <property type="project" value="UniProtKB-EC"/>
</dbReference>
<dbReference type="PANTHER" id="PTHR30600:SF7">
    <property type="entry name" value="CYTOCHROME C PEROXIDASE-RELATED"/>
    <property type="match status" value="1"/>
</dbReference>
<evidence type="ECO:0000256" key="4">
    <source>
        <dbReference type="ARBA" id="ARBA00022729"/>
    </source>
</evidence>
<dbReference type="Pfam" id="PF03150">
    <property type="entry name" value="CCP_MauG"/>
    <property type="match status" value="1"/>
</dbReference>
<dbReference type="InterPro" id="IPR051395">
    <property type="entry name" value="Cytochrome_c_Peroxidase/MauG"/>
</dbReference>
<dbReference type="GO" id="GO:0020037">
    <property type="term" value="F:heme binding"/>
    <property type="evidence" value="ECO:0007669"/>
    <property type="project" value="InterPro"/>
</dbReference>
<dbReference type="PIRSF" id="PIRSF000294">
    <property type="entry name" value="Cytochrome-c_peroxidase"/>
    <property type="match status" value="1"/>
</dbReference>
<keyword evidence="2 8" id="KW-0349">Heme</keyword>
<dbReference type="GO" id="GO:0046872">
    <property type="term" value="F:metal ion binding"/>
    <property type="evidence" value="ECO:0007669"/>
    <property type="project" value="UniProtKB-KW"/>
</dbReference>
<protein>
    <submittedName>
        <fullName evidence="12">Cytochrome c551 peroxidase (EC)</fullName>
        <ecNumber evidence="12">1.11.1.5</ecNumber>
    </submittedName>
</protein>
<feature type="binding site" description="axial binding residue" evidence="9">
    <location>
        <position position="89"/>
    </location>
    <ligand>
        <name>heme c</name>
        <dbReference type="ChEBI" id="CHEBI:61717"/>
        <label>1</label>
    </ligand>
    <ligandPart>
        <name>Fe</name>
        <dbReference type="ChEBI" id="CHEBI:18248"/>
    </ligandPart>
</feature>
<evidence type="ECO:0000256" key="9">
    <source>
        <dbReference type="PIRSR" id="PIRSR000294-2"/>
    </source>
</evidence>